<feature type="repeat" description="PPR" evidence="3">
    <location>
        <begin position="102"/>
        <end position="132"/>
    </location>
</feature>
<comment type="similarity">
    <text evidence="2">Belongs to the PPR family. PCMP-E subfamily.</text>
</comment>
<dbReference type="InterPro" id="IPR002885">
    <property type="entry name" value="PPR_rpt"/>
</dbReference>
<gene>
    <name evidence="4" type="ORF">RND81_05G240800</name>
</gene>
<dbReference type="PANTHER" id="PTHR47926:SF392">
    <property type="entry name" value="PENTATRICOPEPTIDE REPEAT-CONTAINING PROTEIN"/>
    <property type="match status" value="1"/>
</dbReference>
<evidence type="ECO:0008006" key="6">
    <source>
        <dbReference type="Google" id="ProtNLM"/>
    </source>
</evidence>
<accession>A0AAW1L3H3</accession>
<dbReference type="InterPro" id="IPR011990">
    <property type="entry name" value="TPR-like_helical_dom_sf"/>
</dbReference>
<evidence type="ECO:0000256" key="1">
    <source>
        <dbReference type="ARBA" id="ARBA00022737"/>
    </source>
</evidence>
<keyword evidence="1" id="KW-0677">Repeat</keyword>
<dbReference type="EMBL" id="JBDFQZ010000005">
    <property type="protein sequence ID" value="KAK9726838.1"/>
    <property type="molecule type" value="Genomic_DNA"/>
</dbReference>
<dbReference type="Pfam" id="PF13041">
    <property type="entry name" value="PPR_2"/>
    <property type="match status" value="2"/>
</dbReference>
<evidence type="ECO:0000313" key="5">
    <source>
        <dbReference type="Proteomes" id="UP001443914"/>
    </source>
</evidence>
<dbReference type="EMBL" id="JBDFQZ010000005">
    <property type="protein sequence ID" value="KAK9726839.1"/>
    <property type="molecule type" value="Genomic_DNA"/>
</dbReference>
<dbReference type="GO" id="GO:0003723">
    <property type="term" value="F:RNA binding"/>
    <property type="evidence" value="ECO:0007669"/>
    <property type="project" value="InterPro"/>
</dbReference>
<dbReference type="GO" id="GO:0009451">
    <property type="term" value="P:RNA modification"/>
    <property type="evidence" value="ECO:0007669"/>
    <property type="project" value="InterPro"/>
</dbReference>
<dbReference type="AlphaFoldDB" id="A0AAW1L3H3"/>
<feature type="repeat" description="PPR" evidence="3">
    <location>
        <begin position="470"/>
        <end position="500"/>
    </location>
</feature>
<dbReference type="InterPro" id="IPR046848">
    <property type="entry name" value="E_motif"/>
</dbReference>
<dbReference type="GO" id="GO:0005737">
    <property type="term" value="C:cytoplasm"/>
    <property type="evidence" value="ECO:0007669"/>
    <property type="project" value="UniProtKB-ARBA"/>
</dbReference>
<name>A0AAW1L3H3_SAPOF</name>
<dbReference type="PANTHER" id="PTHR47926">
    <property type="entry name" value="PENTATRICOPEPTIDE REPEAT-CONTAINING PROTEIN"/>
    <property type="match status" value="1"/>
</dbReference>
<dbReference type="InterPro" id="IPR046960">
    <property type="entry name" value="PPR_At4g14850-like_plant"/>
</dbReference>
<comment type="caution">
    <text evidence="4">The sequence shown here is derived from an EMBL/GenBank/DDBJ whole genome shotgun (WGS) entry which is preliminary data.</text>
</comment>
<sequence length="678" mass="75555">MEYNLRYYVQLLQSCNAHNSINQIKQLHLLFLKKGVINSVVTIGNRLLQSYVKVGAMRDADKLFDEMPMRNCFTWNTLIEGYMKFGDRVKSLEYFDSMPYKDDFSWSAVVSGCVKAGDLSLGRMLFSQMPRKNGVAWNSMIHGYARCGYPREALRMFKDLGFEAGEGGWRDPFVLATVTGVCADLLAYECGRQIHARIVIDGVEFDSVLGNSLVNLYSKCGFLDSASHVLRSVKEADGSSLSPLITGYADVGRMKNARMVFDGISDPCVVIWNSLISGYVTNNDGVEALVVFNMMRNHGLWPDFSTFTSVLNACAGISALQNGKQLHNLALKSGISNDIIVACSLIDMYSKCRVPDHACKFFSELEFHDTALLNCMINAYNSRGRVQEAKQIFDDMKNKTLISWNSMLAGFTQNGCPLLTLELFCEMNKLKIRKDKFSFASVISACGSIPSLEFGEQVFAKAIVFGLEGDLIVCTSLIDLYCKCGNVDLGRKLFNDMVKSDEISWNSMLSGYANNGQGMEVLSLFADMRRVGVKPDDITFTVVLSACSHCGLIEEAKKWFHRMQSDYHIKPGYEHYTCMVDLLARAGCLQEAVSLIRQTPFEGDVVMWSSVLKGCVAHGDKELGKEVAEMIIHLDPENSGAYVQLSGMFATLGDWEGSSEVRDTMRAKHLEKDVGMSW</sequence>
<evidence type="ECO:0000256" key="3">
    <source>
        <dbReference type="PROSITE-ProRule" id="PRU00708"/>
    </source>
</evidence>
<dbReference type="Pfam" id="PF20431">
    <property type="entry name" value="E_motif"/>
    <property type="match status" value="1"/>
</dbReference>
<organism evidence="4 5">
    <name type="scientific">Saponaria officinalis</name>
    <name type="common">Common soapwort</name>
    <name type="synonym">Lychnis saponaria</name>
    <dbReference type="NCBI Taxonomy" id="3572"/>
    <lineage>
        <taxon>Eukaryota</taxon>
        <taxon>Viridiplantae</taxon>
        <taxon>Streptophyta</taxon>
        <taxon>Embryophyta</taxon>
        <taxon>Tracheophyta</taxon>
        <taxon>Spermatophyta</taxon>
        <taxon>Magnoliopsida</taxon>
        <taxon>eudicotyledons</taxon>
        <taxon>Gunneridae</taxon>
        <taxon>Pentapetalae</taxon>
        <taxon>Caryophyllales</taxon>
        <taxon>Caryophyllaceae</taxon>
        <taxon>Caryophylleae</taxon>
        <taxon>Saponaria</taxon>
    </lineage>
</organism>
<feature type="repeat" description="PPR" evidence="3">
    <location>
        <begin position="133"/>
        <end position="163"/>
    </location>
</feature>
<reference evidence="4 5" key="1">
    <citation type="submission" date="2024-03" db="EMBL/GenBank/DDBJ databases">
        <title>WGS assembly of Saponaria officinalis var. Norfolk2.</title>
        <authorList>
            <person name="Jenkins J."/>
            <person name="Shu S."/>
            <person name="Grimwood J."/>
            <person name="Barry K."/>
            <person name="Goodstein D."/>
            <person name="Schmutz J."/>
            <person name="Leebens-Mack J."/>
            <person name="Osbourn A."/>
        </authorList>
    </citation>
    <scope>NUCLEOTIDE SEQUENCE [LARGE SCALE GENOMIC DNA]</scope>
    <source>
        <strain evidence="5">cv. Norfolk2</strain>
        <strain evidence="4">JIC</strain>
        <tissue evidence="4">Leaf</tissue>
    </source>
</reference>
<proteinExistence type="inferred from homology"/>
<dbReference type="Gene3D" id="1.25.40.10">
    <property type="entry name" value="Tetratricopeptide repeat domain"/>
    <property type="match status" value="7"/>
</dbReference>
<dbReference type="Pfam" id="PF01535">
    <property type="entry name" value="PPR"/>
    <property type="match status" value="10"/>
</dbReference>
<dbReference type="NCBIfam" id="TIGR00756">
    <property type="entry name" value="PPR"/>
    <property type="match status" value="9"/>
</dbReference>
<dbReference type="Proteomes" id="UP001443914">
    <property type="component" value="Unassembled WGS sequence"/>
</dbReference>
<feature type="repeat" description="PPR" evidence="3">
    <location>
        <begin position="536"/>
        <end position="566"/>
    </location>
</feature>
<feature type="repeat" description="PPR" evidence="3">
    <location>
        <begin position="268"/>
        <end position="302"/>
    </location>
</feature>
<protein>
    <recommendedName>
        <fullName evidence="6">Pentatricopeptide repeat-containing protein</fullName>
    </recommendedName>
</protein>
<feature type="repeat" description="PPR" evidence="3">
    <location>
        <begin position="501"/>
        <end position="535"/>
    </location>
</feature>
<feature type="repeat" description="PPR" evidence="3">
    <location>
        <begin position="369"/>
        <end position="403"/>
    </location>
</feature>
<dbReference type="PROSITE" id="PS51375">
    <property type="entry name" value="PPR"/>
    <property type="match status" value="7"/>
</dbReference>
<dbReference type="FunFam" id="1.25.40.10:FF:000344">
    <property type="entry name" value="Pentatricopeptide repeat-containing protein"/>
    <property type="match status" value="1"/>
</dbReference>
<keyword evidence="5" id="KW-1185">Reference proteome</keyword>
<evidence type="ECO:0000256" key="2">
    <source>
        <dbReference type="ARBA" id="ARBA00061659"/>
    </source>
</evidence>
<dbReference type="FunFam" id="1.25.40.10:FF:000797">
    <property type="entry name" value="Pentatricopeptide repeat-containing protein chloroplastic"/>
    <property type="match status" value="1"/>
</dbReference>
<evidence type="ECO:0000313" key="4">
    <source>
        <dbReference type="EMBL" id="KAK9726839.1"/>
    </source>
</evidence>